<keyword evidence="2" id="KW-1185">Reference proteome</keyword>
<organism evidence="1 2">
    <name type="scientific">Dallia pectoralis</name>
    <name type="common">Alaska blackfish</name>
    <dbReference type="NCBI Taxonomy" id="75939"/>
    <lineage>
        <taxon>Eukaryota</taxon>
        <taxon>Metazoa</taxon>
        <taxon>Chordata</taxon>
        <taxon>Craniata</taxon>
        <taxon>Vertebrata</taxon>
        <taxon>Euteleostomi</taxon>
        <taxon>Actinopterygii</taxon>
        <taxon>Neopterygii</taxon>
        <taxon>Teleostei</taxon>
        <taxon>Protacanthopterygii</taxon>
        <taxon>Esociformes</taxon>
        <taxon>Umbridae</taxon>
        <taxon>Dallia</taxon>
    </lineage>
</organism>
<accession>A0ACC2GEE7</accession>
<evidence type="ECO:0000313" key="2">
    <source>
        <dbReference type="Proteomes" id="UP001157502"/>
    </source>
</evidence>
<dbReference type="EMBL" id="CM055741">
    <property type="protein sequence ID" value="KAJ8001961.1"/>
    <property type="molecule type" value="Genomic_DNA"/>
</dbReference>
<gene>
    <name evidence="1" type="ORF">DPEC_G00174850</name>
</gene>
<protein>
    <submittedName>
        <fullName evidence="1">Uncharacterized protein</fullName>
    </submittedName>
</protein>
<name>A0ACC2GEE7_DALPE</name>
<evidence type="ECO:0000313" key="1">
    <source>
        <dbReference type="EMBL" id="KAJ8001961.1"/>
    </source>
</evidence>
<comment type="caution">
    <text evidence="1">The sequence shown here is derived from an EMBL/GenBank/DDBJ whole genome shotgun (WGS) entry which is preliminary data.</text>
</comment>
<reference evidence="1" key="1">
    <citation type="submission" date="2021-05" db="EMBL/GenBank/DDBJ databases">
        <authorList>
            <person name="Pan Q."/>
            <person name="Jouanno E."/>
            <person name="Zahm M."/>
            <person name="Klopp C."/>
            <person name="Cabau C."/>
            <person name="Louis A."/>
            <person name="Berthelot C."/>
            <person name="Parey E."/>
            <person name="Roest Crollius H."/>
            <person name="Montfort J."/>
            <person name="Robinson-Rechavi M."/>
            <person name="Bouchez O."/>
            <person name="Lampietro C."/>
            <person name="Lopez Roques C."/>
            <person name="Donnadieu C."/>
            <person name="Postlethwait J."/>
            <person name="Bobe J."/>
            <person name="Dillon D."/>
            <person name="Chandos A."/>
            <person name="von Hippel F."/>
            <person name="Guiguen Y."/>
        </authorList>
    </citation>
    <scope>NUCLEOTIDE SEQUENCE</scope>
    <source>
        <strain evidence="1">YG-Jan2019</strain>
    </source>
</reference>
<dbReference type="Proteomes" id="UP001157502">
    <property type="component" value="Chromosome 14"/>
</dbReference>
<proteinExistence type="predicted"/>
<sequence>MPLSPVCELHPTGAPGHAKIICTMGFFFIGEKSLNDRTASGMNAIAGTIMRYGCVETVKQPRLFAAVIGSRMMCSSKADRPVVAAKLPFRVKVTGSKQYAWCACGHSKRQPFCDGSHRTKAPSISPVLFTPKKDRTVMLCACFIPFSMVPLITASKVQLCTLPTEPGIAAKKPFKVALIGGKQYSWCTCGYSRKQPFCDGSHKTKTQGLIPLRFVPEKDCKVWLCGCKNTANPPYCDGTHNQEFIQSALLLENKD</sequence>